<proteinExistence type="inferred from homology"/>
<dbReference type="FunFam" id="1.10.150.50:FF:000071">
    <property type="entry name" value="Caskin, isoform D"/>
    <property type="match status" value="1"/>
</dbReference>
<evidence type="ECO:0000256" key="11">
    <source>
        <dbReference type="ARBA" id="ARBA00046329"/>
    </source>
</evidence>
<keyword evidence="9 14" id="KW-0472">Membrane</keyword>
<evidence type="ECO:0000256" key="3">
    <source>
        <dbReference type="ARBA" id="ARBA00022475"/>
    </source>
</evidence>
<feature type="transmembrane region" description="Helical" evidence="14">
    <location>
        <begin position="1532"/>
        <end position="1552"/>
    </location>
</feature>
<dbReference type="InterPro" id="IPR029044">
    <property type="entry name" value="Nucleotide-diphossugar_trans"/>
</dbReference>
<comment type="subcellular location">
    <subcellularLocation>
        <location evidence="1">Cell membrane</location>
        <topology evidence="1">Multi-pass membrane protein</topology>
    </subcellularLocation>
</comment>
<feature type="transmembrane region" description="Helical" evidence="14">
    <location>
        <begin position="540"/>
        <end position="560"/>
    </location>
</feature>
<dbReference type="InterPro" id="IPR001660">
    <property type="entry name" value="SAM"/>
</dbReference>
<feature type="compositionally biased region" description="Polar residues" evidence="13">
    <location>
        <begin position="272"/>
        <end position="284"/>
    </location>
</feature>
<feature type="transmembrane region" description="Helical" evidence="14">
    <location>
        <begin position="1180"/>
        <end position="1200"/>
    </location>
</feature>
<dbReference type="InParanoid" id="C3ZFH8"/>
<feature type="compositionally biased region" description="Polar residues" evidence="13">
    <location>
        <begin position="112"/>
        <end position="121"/>
    </location>
</feature>
<feature type="transmembrane region" description="Helical" evidence="14">
    <location>
        <begin position="1220"/>
        <end position="1238"/>
    </location>
</feature>
<feature type="region of interest" description="Disordered" evidence="13">
    <location>
        <begin position="321"/>
        <end position="341"/>
    </location>
</feature>
<feature type="transmembrane region" description="Helical" evidence="14">
    <location>
        <begin position="747"/>
        <end position="769"/>
    </location>
</feature>
<dbReference type="eggNOG" id="KOG2571">
    <property type="taxonomic scope" value="Eukaryota"/>
</dbReference>
<dbReference type="Pfam" id="PF00536">
    <property type="entry name" value="SAM_1"/>
    <property type="match status" value="1"/>
</dbReference>
<feature type="compositionally biased region" description="Basic residues" evidence="13">
    <location>
        <begin position="124"/>
        <end position="133"/>
    </location>
</feature>
<evidence type="ECO:0000256" key="9">
    <source>
        <dbReference type="ARBA" id="ARBA00023136"/>
    </source>
</evidence>
<comment type="similarity">
    <text evidence="11">Belongs to the chitin synthase family. Class IV subfamily.</text>
</comment>
<reference evidence="16" key="1">
    <citation type="journal article" date="2008" name="Nature">
        <title>The amphioxus genome and the evolution of the chordate karyotype.</title>
        <authorList>
            <consortium name="US DOE Joint Genome Institute (JGI-PGF)"/>
            <person name="Putnam N.H."/>
            <person name="Butts T."/>
            <person name="Ferrier D.E.K."/>
            <person name="Furlong R.F."/>
            <person name="Hellsten U."/>
            <person name="Kawashima T."/>
            <person name="Robinson-Rechavi M."/>
            <person name="Shoguchi E."/>
            <person name="Terry A."/>
            <person name="Yu J.-K."/>
            <person name="Benito-Gutierrez E.L."/>
            <person name="Dubchak I."/>
            <person name="Garcia-Fernandez J."/>
            <person name="Gibson-Brown J.J."/>
            <person name="Grigoriev I.V."/>
            <person name="Horton A.C."/>
            <person name="de Jong P.J."/>
            <person name="Jurka J."/>
            <person name="Kapitonov V.V."/>
            <person name="Kohara Y."/>
            <person name="Kuroki Y."/>
            <person name="Lindquist E."/>
            <person name="Lucas S."/>
            <person name="Osoegawa K."/>
            <person name="Pennacchio L.A."/>
            <person name="Salamov A.A."/>
            <person name="Satou Y."/>
            <person name="Sauka-Spengler T."/>
            <person name="Schmutz J."/>
            <person name="Shin-I T."/>
            <person name="Toyoda A."/>
            <person name="Bronner-Fraser M."/>
            <person name="Fujiyama A."/>
            <person name="Holland L.Z."/>
            <person name="Holland P.W.H."/>
            <person name="Satoh N."/>
            <person name="Rokhsar D.S."/>
        </authorList>
    </citation>
    <scope>NUCLEOTIDE SEQUENCE [LARGE SCALE GENOMIC DNA]</scope>
    <source>
        <strain evidence="16">S238N-H82</strain>
        <tissue evidence="16">Testes</tissue>
    </source>
</reference>
<dbReference type="Pfam" id="PF07647">
    <property type="entry name" value="SAM_2"/>
    <property type="match status" value="1"/>
</dbReference>
<dbReference type="EMBL" id="GG666613">
    <property type="protein sequence ID" value="EEN48732.1"/>
    <property type="molecule type" value="Genomic_DNA"/>
</dbReference>
<keyword evidence="3" id="KW-1003">Cell membrane</keyword>
<feature type="transmembrane region" description="Helical" evidence="14">
    <location>
        <begin position="1250"/>
        <end position="1272"/>
    </location>
</feature>
<dbReference type="GO" id="GO:0005886">
    <property type="term" value="C:plasma membrane"/>
    <property type="evidence" value="ECO:0007669"/>
    <property type="project" value="UniProtKB-SubCell"/>
</dbReference>
<evidence type="ECO:0000256" key="5">
    <source>
        <dbReference type="ARBA" id="ARBA00022679"/>
    </source>
</evidence>
<evidence type="ECO:0000313" key="16">
    <source>
        <dbReference type="EMBL" id="EEN48732.1"/>
    </source>
</evidence>
<dbReference type="Gene3D" id="3.90.550.10">
    <property type="entry name" value="Spore Coat Polysaccharide Biosynthesis Protein SpsA, Chain A"/>
    <property type="match status" value="1"/>
</dbReference>
<evidence type="ECO:0000256" key="10">
    <source>
        <dbReference type="ARBA" id="ARBA00023180"/>
    </source>
</evidence>
<dbReference type="InterPro" id="IPR013761">
    <property type="entry name" value="SAM/pointed_sf"/>
</dbReference>
<dbReference type="Pfam" id="PF03142">
    <property type="entry name" value="Chitin_synth_2"/>
    <property type="match status" value="1"/>
</dbReference>
<feature type="transmembrane region" description="Helical" evidence="14">
    <location>
        <begin position="1564"/>
        <end position="1585"/>
    </location>
</feature>
<organism>
    <name type="scientific">Branchiostoma floridae</name>
    <name type="common">Florida lancelet</name>
    <name type="synonym">Amphioxus</name>
    <dbReference type="NCBI Taxonomy" id="7739"/>
    <lineage>
        <taxon>Eukaryota</taxon>
        <taxon>Metazoa</taxon>
        <taxon>Chordata</taxon>
        <taxon>Cephalochordata</taxon>
        <taxon>Leptocardii</taxon>
        <taxon>Amphioxiformes</taxon>
        <taxon>Branchiostomatidae</taxon>
        <taxon>Branchiostoma</taxon>
    </lineage>
</organism>
<feature type="compositionally biased region" description="Polar residues" evidence="13">
    <location>
        <begin position="321"/>
        <end position="340"/>
    </location>
</feature>
<dbReference type="FunFam" id="1.10.150.50:FF:000142">
    <property type="entry name" value="Uncharacterized protein"/>
    <property type="match status" value="1"/>
</dbReference>
<feature type="transmembrane region" description="Helical" evidence="14">
    <location>
        <begin position="441"/>
        <end position="466"/>
    </location>
</feature>
<feature type="transmembrane region" description="Helical" evidence="14">
    <location>
        <begin position="507"/>
        <end position="528"/>
    </location>
</feature>
<feature type="compositionally biased region" description="Basic and acidic residues" evidence="13">
    <location>
        <begin position="257"/>
        <end position="266"/>
    </location>
</feature>
<dbReference type="PANTHER" id="PTHR22914">
    <property type="entry name" value="CHITIN SYNTHASE"/>
    <property type="match status" value="1"/>
</dbReference>
<evidence type="ECO:0000256" key="7">
    <source>
        <dbReference type="ARBA" id="ARBA00022989"/>
    </source>
</evidence>
<keyword evidence="6 14" id="KW-0812">Transmembrane</keyword>
<evidence type="ECO:0000256" key="4">
    <source>
        <dbReference type="ARBA" id="ARBA00022676"/>
    </source>
</evidence>
<feature type="compositionally biased region" description="Low complexity" evidence="13">
    <location>
        <begin position="47"/>
        <end position="56"/>
    </location>
</feature>
<dbReference type="GO" id="GO:0004100">
    <property type="term" value="F:chitin synthase activity"/>
    <property type="evidence" value="ECO:0007669"/>
    <property type="project" value="UniProtKB-EC"/>
</dbReference>
<feature type="transmembrane region" description="Helical" evidence="14">
    <location>
        <begin position="1147"/>
        <end position="1168"/>
    </location>
</feature>
<gene>
    <name evidence="16" type="ORF">BRAFLDRAFT_67161</name>
</gene>
<evidence type="ECO:0000256" key="12">
    <source>
        <dbReference type="ARBA" id="ARBA00048014"/>
    </source>
</evidence>
<feature type="compositionally biased region" description="Polar residues" evidence="13">
    <location>
        <begin position="169"/>
        <end position="185"/>
    </location>
</feature>
<feature type="compositionally biased region" description="Polar residues" evidence="13">
    <location>
        <begin position="60"/>
        <end position="79"/>
    </location>
</feature>
<dbReference type="PROSITE" id="PS50105">
    <property type="entry name" value="SAM_DOMAIN"/>
    <property type="match status" value="2"/>
</dbReference>
<evidence type="ECO:0000259" key="15">
    <source>
        <dbReference type="PROSITE" id="PS50105"/>
    </source>
</evidence>
<keyword evidence="8" id="KW-0175">Coiled coil</keyword>
<keyword evidence="4" id="KW-0328">Glycosyltransferase</keyword>
<evidence type="ECO:0000256" key="6">
    <source>
        <dbReference type="ARBA" id="ARBA00022692"/>
    </source>
</evidence>
<dbReference type="Gene3D" id="1.10.150.50">
    <property type="entry name" value="Transcription Factor, Ets-1"/>
    <property type="match status" value="2"/>
</dbReference>
<evidence type="ECO:0000256" key="13">
    <source>
        <dbReference type="SAM" id="MobiDB-lite"/>
    </source>
</evidence>
<feature type="transmembrane region" description="Helical" evidence="14">
    <location>
        <begin position="478"/>
        <end position="501"/>
    </location>
</feature>
<dbReference type="EC" id="2.4.1.16" evidence="2"/>
<feature type="domain" description="SAM" evidence="15">
    <location>
        <begin position="1325"/>
        <end position="1389"/>
    </location>
</feature>
<feature type="compositionally biased region" description="Polar residues" evidence="13">
    <location>
        <begin position="140"/>
        <end position="161"/>
    </location>
</feature>
<comment type="catalytic activity">
    <reaction evidence="12">
        <text>[(1-&gt;4)-N-acetyl-beta-D-glucosaminyl](n) + UDP-N-acetyl-alpha-D-glucosamine = [(1-&gt;4)-N-acetyl-beta-D-glucosaminyl](n+1) + UDP + H(+)</text>
        <dbReference type="Rhea" id="RHEA:16637"/>
        <dbReference type="Rhea" id="RHEA-COMP:9593"/>
        <dbReference type="Rhea" id="RHEA-COMP:9595"/>
        <dbReference type="ChEBI" id="CHEBI:15378"/>
        <dbReference type="ChEBI" id="CHEBI:17029"/>
        <dbReference type="ChEBI" id="CHEBI:57705"/>
        <dbReference type="ChEBI" id="CHEBI:58223"/>
        <dbReference type="EC" id="2.4.1.16"/>
    </reaction>
</comment>
<dbReference type="FunFam" id="3.90.550.10:FF:000139">
    <property type="entry name" value="Chitin synthase 8"/>
    <property type="match status" value="1"/>
</dbReference>
<feature type="domain" description="SAM" evidence="15">
    <location>
        <begin position="1394"/>
        <end position="1462"/>
    </location>
</feature>
<feature type="transmembrane region" description="Helical" evidence="14">
    <location>
        <begin position="626"/>
        <end position="649"/>
    </location>
</feature>
<feature type="compositionally biased region" description="Polar residues" evidence="13">
    <location>
        <begin position="197"/>
        <end position="212"/>
    </location>
</feature>
<evidence type="ECO:0000256" key="14">
    <source>
        <dbReference type="SAM" id="Phobius"/>
    </source>
</evidence>
<feature type="region of interest" description="Disordered" evidence="13">
    <location>
        <begin position="1"/>
        <end position="284"/>
    </location>
</feature>
<name>C3ZFH8_BRAFL</name>
<dbReference type="InterPro" id="IPR004835">
    <property type="entry name" value="Chitin_synth"/>
</dbReference>
<feature type="transmembrane region" description="Helical" evidence="14">
    <location>
        <begin position="1107"/>
        <end position="1135"/>
    </location>
</feature>
<dbReference type="SUPFAM" id="SSF47769">
    <property type="entry name" value="SAM/Pointed domain"/>
    <property type="match status" value="2"/>
</dbReference>
<keyword evidence="5" id="KW-0808">Transferase</keyword>
<keyword evidence="7 14" id="KW-1133">Transmembrane helix</keyword>
<evidence type="ECO:0000256" key="2">
    <source>
        <dbReference type="ARBA" id="ARBA00012543"/>
    </source>
</evidence>
<dbReference type="eggNOG" id="KOG4384">
    <property type="taxonomic scope" value="Eukaryota"/>
</dbReference>
<dbReference type="SMART" id="SM00454">
    <property type="entry name" value="SAM"/>
    <property type="match status" value="2"/>
</dbReference>
<evidence type="ECO:0000256" key="8">
    <source>
        <dbReference type="ARBA" id="ARBA00023054"/>
    </source>
</evidence>
<feature type="transmembrane region" description="Helical" evidence="14">
    <location>
        <begin position="669"/>
        <end position="692"/>
    </location>
</feature>
<dbReference type="SUPFAM" id="SSF53448">
    <property type="entry name" value="Nucleotide-diphospho-sugar transferases"/>
    <property type="match status" value="1"/>
</dbReference>
<evidence type="ECO:0000256" key="1">
    <source>
        <dbReference type="ARBA" id="ARBA00004651"/>
    </source>
</evidence>
<protein>
    <recommendedName>
        <fullName evidence="2">chitin synthase</fullName>
        <ecNumber evidence="2">2.4.1.16</ecNumber>
    </recommendedName>
</protein>
<keyword evidence="10" id="KW-0325">Glycoprotein</keyword>
<sequence>MAAIEMETIAEEPVGGGNYQEEGPSEERAASGGSIDDIVRKYSKIKTNNNDNTNPPVTELWSSNSQNGHSGEQLSINEENSSETDSGHFENPVAGNMKEEETVPHSLVGEEVTTNSDNNSRQDSKKRRKTPHYSRKEDFTPNTGTTVQCSQRDQFENSATGTMEEGQPVFNSSDAKDVTTNQDNGENAGVTERSEENSTPPNFESQPQPNDKSATDTFDKQEGDRNLPDERGSEGPLANTEGGPDSLPNGLVPRVGGKGDKDHETNVKQPVGATNSSQTPEVQTANLQENSLKETSEVNGSTAVEDHPTFLGINRVQNDSQMAGTSTDLDNDPQTTQTNMPEDWASRLTVSNVVVSENSETDSSETDDRCSRYLRKVLRFSAIAFVFLVVLCGSVACKLTLFYLEVKLYSKTIPSTPDPLTTNVSSAANSNSCDPVQQDTIVIWLALILVIPYVITFLRCVWISLMNWNYEPNPSRRHIILGTLLAVLEVFSLASLVLLALPASPTIGLIVANLVFMNTVLTKAILSFTGDNDGAKKSKIKGSSLFVLFLVILASLAITVLPDKHWSNVTHGYILVSFALLAVSWTPILHKLSVSKDNSVHPEDDQERGSSSGPNKTQNNTACWKLGIITNLVKCLVWALCVFLFYPWTRGQDPLCILWHIPPVSINDSVFVSFLTNVLCGVFGYAFAVLALMMRMQTLGFLLPIFLSNAAVSLFLIIGIQTPLCLDIPPIHELGLCETSDWDQLNWMPVLVCSLVFVVTMIGMIVQMYDVWKVPTIVMEKESKIAKEMKQLMSSLWDIARTQTKKRIEDTKVEFEAHIFFDDGYKNGQVQDFALQLLSIIDGMGDKEGHSLIESCEKWRTPYGLQLQWHLHSSEGAWDGGMNLTLHLKDNTKVKNKKRWSQVMYMSYVLDYALGSKAREPTQTEAFDRDTYILATDADVKFTPESAIALLDLARRDPTVGAVCGRTHPLGSGPMVWYQKFDYAVGHWYQKTANSVLGSVLCCPGCFSVYRAEALREALGTYAGGVSEAREFLMKDMGEDRWLCTLMVSNGWRLEYTAVSEDSTYCPEEFAEFYNQRRRWGPSTVANQIELIEKYFGHEMKRDSVSFLFMVYQGLLFFSGLIGPATCVLIIAGGLQFFNYDNGLASAQAVSITTVVVLSLVSLLYGMICLCTSQKFQLRMAMALSLCFAVLMTLVLVSLVEDTVVEFRNMTMSIQAGEEYNPSISTLYFLALVGMYIITGLVHITEFHTLFYGLVYFLSLPTGYILLTLYSVCNLTDRTWAMIEGEPETPRTRRRSTYASHRVSVVSNKRSVISMAPEMARPVPVIRWLRKELREKIYMKLYADKFLKEGYEDTSFIAGMTNEDLKNIGVDTDFHREKLLTEIHKLTEFEQETAVPNNVTEWLKKLRLEQYTQQFKDYGINTKSDLACLRKTDLTKLMADLNIIKQGHIKRIKSAIGAMTEPDELQKEKYRVKRILMRRGCKIRDLEEKDDHGEEEVEFWEALREKKLNPDLGMFTSDVDLKAKLVGLRNSALVVLLVVNVLWITIMMVLSSREALQVLGQNPLGFFSLAVFGLVQVIQFLAMLYHRLLTLLHAVARL</sequence>
<feature type="transmembrane region" description="Helical" evidence="14">
    <location>
        <begin position="699"/>
        <end position="720"/>
    </location>
</feature>
<dbReference type="PANTHER" id="PTHR22914:SF41">
    <property type="entry name" value="CHITIN SYNTHASE 7"/>
    <property type="match status" value="1"/>
</dbReference>
<accession>C3ZFH8</accession>
<feature type="transmembrane region" description="Helical" evidence="14">
    <location>
        <begin position="382"/>
        <end position="404"/>
    </location>
</feature>
<feature type="compositionally biased region" description="Basic and acidic residues" evidence="13">
    <location>
        <begin position="213"/>
        <end position="233"/>
    </location>
</feature>
<feature type="transmembrane region" description="Helical" evidence="14">
    <location>
        <begin position="572"/>
        <end position="589"/>
    </location>
</feature>
<dbReference type="CDD" id="cd09487">
    <property type="entry name" value="SAM_superfamily"/>
    <property type="match status" value="1"/>
</dbReference>